<dbReference type="Proteomes" id="UP000186141">
    <property type="component" value="Unassembled WGS sequence"/>
</dbReference>
<evidence type="ECO:0000313" key="3">
    <source>
        <dbReference type="Proteomes" id="UP000186141"/>
    </source>
</evidence>
<feature type="domain" description="Haem-binding uptake Tiki superfamily ChaN" evidence="1">
    <location>
        <begin position="26"/>
        <end position="222"/>
    </location>
</feature>
<sequence length="266" mass="27480">MKPWLALILSALPALSGPIPPEALPDAMQGADVIILGEVHDNPLHHVHQTQAVAALRPRALVFEMLTAEQAARITPALRADPVGLEAALDWTASGWPDFAMYFPIFAAAPEAQVAGAALPRSQVRRAVSDGASAVFGPDAAAYGLDLPLDPADQAAREALQHDAHCGKLPAALLPGMVEAQRLRDAALARAAVAALEATGGPVVVITGTGHARRDQGVPAALSLAAPGARVLSVGQMEADPGPDAPFDLWIVTEPHPRDDPCASLG</sequence>
<evidence type="ECO:0000259" key="1">
    <source>
        <dbReference type="Pfam" id="PF04187"/>
    </source>
</evidence>
<dbReference type="AlphaFoldDB" id="A0A1N7KUA9"/>
<protein>
    <submittedName>
        <fullName evidence="2">Uncharacterized iron-regulated protein</fullName>
    </submittedName>
</protein>
<evidence type="ECO:0000313" key="2">
    <source>
        <dbReference type="EMBL" id="SIS65076.1"/>
    </source>
</evidence>
<proteinExistence type="predicted"/>
<dbReference type="InterPro" id="IPR007314">
    <property type="entry name" value="Cofac_haem-bd_dom"/>
</dbReference>
<keyword evidence="3" id="KW-1185">Reference proteome</keyword>
<reference evidence="2 3" key="1">
    <citation type="submission" date="2017-01" db="EMBL/GenBank/DDBJ databases">
        <authorList>
            <person name="Mah S.A."/>
            <person name="Swanson W.J."/>
            <person name="Moy G.W."/>
            <person name="Vacquier V.D."/>
        </authorList>
    </citation>
    <scope>NUCLEOTIDE SEQUENCE [LARGE SCALE GENOMIC DNA]</scope>
    <source>
        <strain evidence="2 3">DSM 26375</strain>
    </source>
</reference>
<gene>
    <name evidence="2" type="ORF">SAMN05421774_101680</name>
</gene>
<dbReference type="OrthoDB" id="9795827at2"/>
<dbReference type="RefSeq" id="WP_076528641.1">
    <property type="nucleotide sequence ID" value="NZ_BMEH01000001.1"/>
</dbReference>
<dbReference type="Gene3D" id="3.40.50.11550">
    <property type="match status" value="2"/>
</dbReference>
<accession>A0A1N7KUA9</accession>
<dbReference type="STRING" id="1086013.SAMN05421774_101680"/>
<dbReference type="SUPFAM" id="SSF159501">
    <property type="entry name" value="EreA/ChaN-like"/>
    <property type="match status" value="1"/>
</dbReference>
<organism evidence="2 3">
    <name type="scientific">Gemmobacter megaterium</name>
    <dbReference type="NCBI Taxonomy" id="1086013"/>
    <lineage>
        <taxon>Bacteria</taxon>
        <taxon>Pseudomonadati</taxon>
        <taxon>Pseudomonadota</taxon>
        <taxon>Alphaproteobacteria</taxon>
        <taxon>Rhodobacterales</taxon>
        <taxon>Paracoccaceae</taxon>
        <taxon>Gemmobacter</taxon>
    </lineage>
</organism>
<dbReference type="CDD" id="cd14727">
    <property type="entry name" value="ChanN-like"/>
    <property type="match status" value="1"/>
</dbReference>
<name>A0A1N7KUA9_9RHOB</name>
<dbReference type="EMBL" id="FTOT01000001">
    <property type="protein sequence ID" value="SIS65076.1"/>
    <property type="molecule type" value="Genomic_DNA"/>
</dbReference>
<dbReference type="Pfam" id="PF04187">
    <property type="entry name" value="Cofac_haem_bdg"/>
    <property type="match status" value="1"/>
</dbReference>